<comment type="caution">
    <text evidence="1">The sequence shown here is derived from an EMBL/GenBank/DDBJ whole genome shotgun (WGS) entry which is preliminary data.</text>
</comment>
<organism evidence="1 2">
    <name type="scientific">Crateriforma conspicua</name>
    <dbReference type="NCBI Taxonomy" id="2527996"/>
    <lineage>
        <taxon>Bacteria</taxon>
        <taxon>Pseudomonadati</taxon>
        <taxon>Planctomycetota</taxon>
        <taxon>Planctomycetia</taxon>
        <taxon>Planctomycetales</taxon>
        <taxon>Planctomycetaceae</taxon>
        <taxon>Crateriforma</taxon>
    </lineage>
</organism>
<name>A0A5C5YCG2_9PLAN</name>
<sequence>MIVSDRNVSDAKSSAIDEVFLFSSVVKGLAVKVQAAIMVTVLFGVMATARAEQRVPFPVDWTSMGESSLDLSRFLDAPAGKHGFIRPQGEHLVDGSGKRFRIWGVNLGGPACFPEKQQAERLADTFAALGINCVRFHGLDSAWGKSSLDRSGDRWDQLNEADLAKFDYLFDQLRRRGIYANLNLNVFRTYGPGDEVPQPRELGLGKWATHFHPRLIQLQQDYARKLLTRINPYTGRRYCEEPAVVVVEIVNENSLVGGWLSGRLVGVDDQDAGTWSPLPTQYAEELNRQFNRWLAENRSPQQRHDFENQAGQAGPLTLLSPDEFSRVSRERFETDYQFIVQTERKFLSQMRSFLKDEVGLQSMLIGDSDHSDTLNGYPHMLNNAMFDYMDGHGYWQHPSTGAEVRIKNDPMVNDPSDSTIVQFARTAMVGKPFVISETQHPYPHQYAAEGMPIVTAFSMLQDWDGVCFHAWGSSFYDSKSVIERHELFQLSPDPIKVAAMWACGLMWHQQVIRPAAERTVRNVSASQMVDWCRVSRWDRRPFFDPLFPRILPLVQQTRWQYVGDDEVPTADYPAVLIDKGIRSEGGQLDWLGFQDGRGHLLMQTPMAEAIVGFQSDWRGKAWKGTHHISTDLSNEFAVVMLVSLDGQPIQHSRQLLLVAADRAVCKGLTWHDDMQTVDQWGDGPVEIRPVKGKVSIKGWQESEKLNVRVLGAVGQPTGEQWAAESRGDRHVIDVGSPAGIMAIVERNPAGPK</sequence>
<proteinExistence type="predicted"/>
<dbReference type="AlphaFoldDB" id="A0A5C5YCG2"/>
<dbReference type="EMBL" id="SJPL01000001">
    <property type="protein sequence ID" value="TWT71012.1"/>
    <property type="molecule type" value="Genomic_DNA"/>
</dbReference>
<dbReference type="InterPro" id="IPR017853">
    <property type="entry name" value="GH"/>
</dbReference>
<dbReference type="GO" id="GO:0016985">
    <property type="term" value="F:mannan endo-1,4-beta-mannosidase activity"/>
    <property type="evidence" value="ECO:0007669"/>
    <property type="project" value="TreeGrafter"/>
</dbReference>
<dbReference type="GO" id="GO:0005576">
    <property type="term" value="C:extracellular region"/>
    <property type="evidence" value="ECO:0007669"/>
    <property type="project" value="UniProtKB-SubCell"/>
</dbReference>
<dbReference type="Proteomes" id="UP000317238">
    <property type="component" value="Unassembled WGS sequence"/>
</dbReference>
<dbReference type="SUPFAM" id="SSF51445">
    <property type="entry name" value="(Trans)glycosidases"/>
    <property type="match status" value="1"/>
</dbReference>
<evidence type="ECO:0008006" key="3">
    <source>
        <dbReference type="Google" id="ProtNLM"/>
    </source>
</evidence>
<evidence type="ECO:0000313" key="2">
    <source>
        <dbReference type="Proteomes" id="UP000317238"/>
    </source>
</evidence>
<dbReference type="InterPro" id="IPR045053">
    <property type="entry name" value="MAN-like"/>
</dbReference>
<gene>
    <name evidence="1" type="ORF">Pan14r_33220</name>
</gene>
<evidence type="ECO:0000313" key="1">
    <source>
        <dbReference type="EMBL" id="TWT71012.1"/>
    </source>
</evidence>
<dbReference type="PANTHER" id="PTHR31451">
    <property type="match status" value="1"/>
</dbReference>
<accession>A0A5C5YCG2</accession>
<reference evidence="1 2" key="1">
    <citation type="submission" date="2019-02" db="EMBL/GenBank/DDBJ databases">
        <title>Deep-cultivation of Planctomycetes and their phenomic and genomic characterization uncovers novel biology.</title>
        <authorList>
            <person name="Wiegand S."/>
            <person name="Jogler M."/>
            <person name="Boedeker C."/>
            <person name="Pinto D."/>
            <person name="Vollmers J."/>
            <person name="Rivas-Marin E."/>
            <person name="Kohn T."/>
            <person name="Peeters S.H."/>
            <person name="Heuer A."/>
            <person name="Rast P."/>
            <person name="Oberbeckmann S."/>
            <person name="Bunk B."/>
            <person name="Jeske O."/>
            <person name="Meyerdierks A."/>
            <person name="Storesund J.E."/>
            <person name="Kallscheuer N."/>
            <person name="Luecker S."/>
            <person name="Lage O.M."/>
            <person name="Pohl T."/>
            <person name="Merkel B.J."/>
            <person name="Hornburger P."/>
            <person name="Mueller R.-W."/>
            <person name="Bruemmer F."/>
            <person name="Labrenz M."/>
            <person name="Spormann A.M."/>
            <person name="Op Den Camp H."/>
            <person name="Overmann J."/>
            <person name="Amann R."/>
            <person name="Jetten M.S.M."/>
            <person name="Mascher T."/>
            <person name="Medema M.H."/>
            <person name="Devos D.P."/>
            <person name="Kaster A.-K."/>
            <person name="Ovreas L."/>
            <person name="Rohde M."/>
            <person name="Galperin M.Y."/>
            <person name="Jogler C."/>
        </authorList>
    </citation>
    <scope>NUCLEOTIDE SEQUENCE [LARGE SCALE GENOMIC DNA]</scope>
    <source>
        <strain evidence="1 2">Pan14r</strain>
    </source>
</reference>
<dbReference type="PANTHER" id="PTHR31451:SF39">
    <property type="entry name" value="MANNAN ENDO-1,4-BETA-MANNOSIDASE 1"/>
    <property type="match status" value="1"/>
</dbReference>
<protein>
    <recommendedName>
        <fullName evidence="3">Glycoside hydrolase family 5 domain-containing protein</fullName>
    </recommendedName>
</protein>
<keyword evidence="2" id="KW-1185">Reference proteome</keyword>
<dbReference type="Gene3D" id="3.20.20.80">
    <property type="entry name" value="Glycosidases"/>
    <property type="match status" value="1"/>
</dbReference>